<protein>
    <submittedName>
        <fullName evidence="3">Membrane protein YqaA, SNARE-associated domain</fullName>
    </submittedName>
</protein>
<dbReference type="InterPro" id="IPR032816">
    <property type="entry name" value="VTT_dom"/>
</dbReference>
<dbReference type="AlphaFoldDB" id="A0A1G9AWM6"/>
<dbReference type="GO" id="GO:0005886">
    <property type="term" value="C:plasma membrane"/>
    <property type="evidence" value="ECO:0007669"/>
    <property type="project" value="UniProtKB-ARBA"/>
</dbReference>
<evidence type="ECO:0000259" key="2">
    <source>
        <dbReference type="Pfam" id="PF09335"/>
    </source>
</evidence>
<keyword evidence="4" id="KW-1185">Reference proteome</keyword>
<feature type="transmembrane region" description="Helical" evidence="1">
    <location>
        <begin position="38"/>
        <end position="63"/>
    </location>
</feature>
<dbReference type="PANTHER" id="PTHR42709:SF4">
    <property type="entry name" value="INNER MEMBRANE PROTEIN YQAA"/>
    <property type="match status" value="1"/>
</dbReference>
<sequence>MLTAFWSLFASAFISATLAPGGSELLLAYWVQNSPDPWLAFVLVATIGNTLGSMTSFLLGYLASRRKSPESLLNDKHQWLVPKVQQYGVWSLLLAWLPIIGDAIPLLAGWFRFSLLSSSLLIFVGKFFRYLVIALTTLGVVSSI</sequence>
<dbReference type="Pfam" id="PF09335">
    <property type="entry name" value="VTT_dom"/>
    <property type="match status" value="1"/>
</dbReference>
<dbReference type="InterPro" id="IPR051311">
    <property type="entry name" value="DedA_domain"/>
</dbReference>
<proteinExistence type="predicted"/>
<dbReference type="OrthoDB" id="9814483at2"/>
<evidence type="ECO:0000256" key="1">
    <source>
        <dbReference type="SAM" id="Phobius"/>
    </source>
</evidence>
<dbReference type="PANTHER" id="PTHR42709">
    <property type="entry name" value="ALKALINE PHOSPHATASE LIKE PROTEIN"/>
    <property type="match status" value="1"/>
</dbReference>
<accession>A0A1G9AWM6</accession>
<dbReference type="RefSeq" id="WP_090368294.1">
    <property type="nucleotide sequence ID" value="NZ_FNEM01000025.1"/>
</dbReference>
<feature type="transmembrane region" description="Helical" evidence="1">
    <location>
        <begin position="120"/>
        <end position="141"/>
    </location>
</feature>
<feature type="domain" description="VTT" evidence="2">
    <location>
        <begin position="37"/>
        <end position="135"/>
    </location>
</feature>
<keyword evidence="1" id="KW-1133">Transmembrane helix</keyword>
<dbReference type="EMBL" id="FNEM01000025">
    <property type="protein sequence ID" value="SDK31627.1"/>
    <property type="molecule type" value="Genomic_DNA"/>
</dbReference>
<evidence type="ECO:0000313" key="4">
    <source>
        <dbReference type="Proteomes" id="UP000199527"/>
    </source>
</evidence>
<evidence type="ECO:0000313" key="3">
    <source>
        <dbReference type="EMBL" id="SDK31627.1"/>
    </source>
</evidence>
<organism evidence="3 4">
    <name type="scientific">Ferrimonas sediminum</name>
    <dbReference type="NCBI Taxonomy" id="718193"/>
    <lineage>
        <taxon>Bacteria</taxon>
        <taxon>Pseudomonadati</taxon>
        <taxon>Pseudomonadota</taxon>
        <taxon>Gammaproteobacteria</taxon>
        <taxon>Alteromonadales</taxon>
        <taxon>Ferrimonadaceae</taxon>
        <taxon>Ferrimonas</taxon>
    </lineage>
</organism>
<keyword evidence="1" id="KW-0812">Transmembrane</keyword>
<feature type="transmembrane region" description="Helical" evidence="1">
    <location>
        <begin position="84"/>
        <end position="108"/>
    </location>
</feature>
<gene>
    <name evidence="3" type="ORF">SAMN04488540_12543</name>
</gene>
<keyword evidence="1" id="KW-0472">Membrane</keyword>
<reference evidence="4" key="1">
    <citation type="submission" date="2016-10" db="EMBL/GenBank/DDBJ databases">
        <authorList>
            <person name="Varghese N."/>
            <person name="Submissions S."/>
        </authorList>
    </citation>
    <scope>NUCLEOTIDE SEQUENCE [LARGE SCALE GENOMIC DNA]</scope>
    <source>
        <strain evidence="4">DSM 23317</strain>
    </source>
</reference>
<name>A0A1G9AWM6_9GAMM</name>
<dbReference type="Proteomes" id="UP000199527">
    <property type="component" value="Unassembled WGS sequence"/>
</dbReference>